<feature type="region of interest" description="Disordered" evidence="1">
    <location>
        <begin position="1"/>
        <end position="28"/>
    </location>
</feature>
<organism evidence="2 3">
    <name type="scientific">Cymbomonas tetramitiformis</name>
    <dbReference type="NCBI Taxonomy" id="36881"/>
    <lineage>
        <taxon>Eukaryota</taxon>
        <taxon>Viridiplantae</taxon>
        <taxon>Chlorophyta</taxon>
        <taxon>Pyramimonadophyceae</taxon>
        <taxon>Pyramimonadales</taxon>
        <taxon>Pyramimonadaceae</taxon>
        <taxon>Cymbomonas</taxon>
    </lineage>
</organism>
<name>A0AAE0F2T6_9CHLO</name>
<evidence type="ECO:0000313" key="2">
    <source>
        <dbReference type="EMBL" id="KAK3249414.1"/>
    </source>
</evidence>
<dbReference type="Gene3D" id="3.40.50.300">
    <property type="entry name" value="P-loop containing nucleotide triphosphate hydrolases"/>
    <property type="match status" value="1"/>
</dbReference>
<protein>
    <submittedName>
        <fullName evidence="2">Uncharacterized protein</fullName>
    </submittedName>
</protein>
<dbReference type="InterPro" id="IPR027417">
    <property type="entry name" value="P-loop_NTPase"/>
</dbReference>
<gene>
    <name evidence="2" type="ORF">CYMTET_41155</name>
</gene>
<comment type="caution">
    <text evidence="2">The sequence shown here is derived from an EMBL/GenBank/DDBJ whole genome shotgun (WGS) entry which is preliminary data.</text>
</comment>
<accession>A0AAE0F2T6</accession>
<evidence type="ECO:0000256" key="1">
    <source>
        <dbReference type="SAM" id="MobiDB-lite"/>
    </source>
</evidence>
<sequence length="205" mass="22594">MLRNPIPRALSHYRHDTQTDPSRSADTNSLEDFLQKRCLRIKGTKARGGSWVNRQAVLLGATGVGPEDLCPTPSEVYIKKACTLKGTKAALDSLDKFTLLLITEEYDLSVCLVLWYFHHPKWEDWCSTSKVSLGEGLGGKLNTAREDNGKFQYDRHAIEVAAQRWSGKESVAGSGAKLLNHADAWKGSCPFGMLDCTPNGGAEVR</sequence>
<proteinExistence type="predicted"/>
<reference evidence="2 3" key="1">
    <citation type="journal article" date="2015" name="Genome Biol. Evol.">
        <title>Comparative Genomics of a Bacterivorous Green Alga Reveals Evolutionary Causalities and Consequences of Phago-Mixotrophic Mode of Nutrition.</title>
        <authorList>
            <person name="Burns J.A."/>
            <person name="Paasch A."/>
            <person name="Narechania A."/>
            <person name="Kim E."/>
        </authorList>
    </citation>
    <scope>NUCLEOTIDE SEQUENCE [LARGE SCALE GENOMIC DNA]</scope>
    <source>
        <strain evidence="2 3">PLY_AMNH</strain>
    </source>
</reference>
<dbReference type="EMBL" id="LGRX02027359">
    <property type="protein sequence ID" value="KAK3249414.1"/>
    <property type="molecule type" value="Genomic_DNA"/>
</dbReference>
<evidence type="ECO:0000313" key="3">
    <source>
        <dbReference type="Proteomes" id="UP001190700"/>
    </source>
</evidence>
<dbReference type="AlphaFoldDB" id="A0AAE0F2T6"/>
<dbReference type="Proteomes" id="UP001190700">
    <property type="component" value="Unassembled WGS sequence"/>
</dbReference>
<keyword evidence="3" id="KW-1185">Reference proteome</keyword>
<feature type="compositionally biased region" description="Polar residues" evidence="1">
    <location>
        <begin position="19"/>
        <end position="28"/>
    </location>
</feature>